<comment type="function">
    <text evidence="3">Catalyzes two distinct but analogous reactions: the reversible epimerization of UDP-glucose to UDP-galactose and the reversible epimerization of UDP-N-acetylglucosamine to UDP-N-acetylgalactosamine. The reaction with UDP-Gal plays a critical role in the Leloir pathway of galactose catabolism in which galactose is converted to the glycolytic intermediate glucose 6-phosphate. It contributes to the catabolism of dietary galactose and enables the endogenous biosynthesis of both UDP-Gal and UDP-GalNAc when exogenous sources are limited. Both UDP-sugar interconversions are important in the synthesis of glycoproteins and glycolipids.</text>
</comment>
<dbReference type="PANTHER" id="PTHR43725">
    <property type="entry name" value="UDP-GLUCOSE 4-EPIMERASE"/>
    <property type="match status" value="1"/>
</dbReference>
<dbReference type="Gene3D" id="3.90.25.10">
    <property type="entry name" value="UDP-galactose 4-epimerase, domain 1"/>
    <property type="match status" value="1"/>
</dbReference>
<evidence type="ECO:0000256" key="3">
    <source>
        <dbReference type="ARBA" id="ARBA00002760"/>
    </source>
</evidence>
<dbReference type="CDD" id="cd05247">
    <property type="entry name" value="UDP_G4E_1_SDR_e"/>
    <property type="match status" value="1"/>
</dbReference>
<evidence type="ECO:0000256" key="6">
    <source>
        <dbReference type="ARBA" id="ARBA00023144"/>
    </source>
</evidence>
<sequence length="401" mass="44644">MKWQTVLVTGGAGYIGSHCIVELLNANYRVVAIDNFVNSVHIGETPCSIRAVEQFTGKSVEFYNVDLVNKNKLSEIFAKHDIDCVIHFAAVKAVGESMQEPLMYYKNNLIATINLLEVMKSHGCYQLVFSSSCTVYGEPQFLPITEAHPTGNITNVYGKTKHFIEEMLKDLSKAHKEWNIISLRYFNPVGAHPSGRIGEDPTKSFTNIMPYLAQVAIGRQSTFTVFGGDYDTEDGTGIRDYIHVMDLAVGHVAALNKLQEQHVRIKFYNLGTGRGTSVLSLLKTFEKVTGKSIHYTVEKRREGDIVSMFANTELAKKELGWEAKRNVDTMCEDFWRWQTMNPQGYKTPVSPNNTPSTITPSSPSTITPSSEKMKTNGYHSASTPQEVVQEVATNGKATNGH</sequence>
<name>A0A8D8YRC8_9HEMI</name>
<dbReference type="PANTHER" id="PTHR43725:SF31">
    <property type="entry name" value="UDP-GLUCOSE 4-EPIMERASE"/>
    <property type="match status" value="1"/>
</dbReference>
<dbReference type="InterPro" id="IPR016040">
    <property type="entry name" value="NAD(P)-bd_dom"/>
</dbReference>
<evidence type="ECO:0000256" key="2">
    <source>
        <dbReference type="ARBA" id="ARBA00001911"/>
    </source>
</evidence>
<comment type="cofactor">
    <cofactor evidence="2">
        <name>NAD(+)</name>
        <dbReference type="ChEBI" id="CHEBI:57540"/>
    </cofactor>
</comment>
<dbReference type="EC" id="5.1.3.7" evidence="4"/>
<evidence type="ECO:0000256" key="1">
    <source>
        <dbReference type="ARBA" id="ARBA00000014"/>
    </source>
</evidence>
<evidence type="ECO:0000256" key="8">
    <source>
        <dbReference type="ARBA" id="ARBA00031827"/>
    </source>
</evidence>
<protein>
    <recommendedName>
        <fullName evidence="8">UDP-N-acetylglucosamine 4-epimerase</fullName>
        <ecNumber evidence="4">5.1.3.7</ecNumber>
    </recommendedName>
    <alternativeName>
        <fullName evidence="8">UDP-N-acetylglucosamine 4-epimerase</fullName>
    </alternativeName>
</protein>
<proteinExistence type="predicted"/>
<evidence type="ECO:0000259" key="10">
    <source>
        <dbReference type="Pfam" id="PF16363"/>
    </source>
</evidence>
<evidence type="ECO:0000313" key="11">
    <source>
        <dbReference type="EMBL" id="CAG6733700.1"/>
    </source>
</evidence>
<dbReference type="GO" id="GO:0003974">
    <property type="term" value="F:UDP-N-acetylglucosamine 4-epimerase activity"/>
    <property type="evidence" value="ECO:0007669"/>
    <property type="project" value="UniProtKB-EC"/>
</dbReference>
<feature type="compositionally biased region" description="Polar residues" evidence="9">
    <location>
        <begin position="377"/>
        <end position="401"/>
    </location>
</feature>
<dbReference type="SUPFAM" id="SSF51735">
    <property type="entry name" value="NAD(P)-binding Rossmann-fold domains"/>
    <property type="match status" value="1"/>
</dbReference>
<comment type="catalytic activity">
    <reaction evidence="1">
        <text>UDP-N-acetyl-alpha-D-glucosamine = UDP-N-acetyl-alpha-D-galactosamine</text>
        <dbReference type="Rhea" id="RHEA:20517"/>
        <dbReference type="ChEBI" id="CHEBI:57705"/>
        <dbReference type="ChEBI" id="CHEBI:67138"/>
        <dbReference type="EC" id="5.1.3.7"/>
    </reaction>
</comment>
<feature type="domain" description="NAD(P)-binding" evidence="10">
    <location>
        <begin position="7"/>
        <end position="333"/>
    </location>
</feature>
<organism evidence="11">
    <name type="scientific">Cacopsylla melanoneura</name>
    <dbReference type="NCBI Taxonomy" id="428564"/>
    <lineage>
        <taxon>Eukaryota</taxon>
        <taxon>Metazoa</taxon>
        <taxon>Ecdysozoa</taxon>
        <taxon>Arthropoda</taxon>
        <taxon>Hexapoda</taxon>
        <taxon>Insecta</taxon>
        <taxon>Pterygota</taxon>
        <taxon>Neoptera</taxon>
        <taxon>Paraneoptera</taxon>
        <taxon>Hemiptera</taxon>
        <taxon>Sternorrhyncha</taxon>
        <taxon>Psylloidea</taxon>
        <taxon>Psyllidae</taxon>
        <taxon>Psyllinae</taxon>
        <taxon>Cacopsylla</taxon>
    </lineage>
</organism>
<evidence type="ECO:0000256" key="7">
    <source>
        <dbReference type="ARBA" id="ARBA00023235"/>
    </source>
</evidence>
<dbReference type="AlphaFoldDB" id="A0A8D8YRC8"/>
<dbReference type="GO" id="GO:0003978">
    <property type="term" value="F:UDP-glucose 4-epimerase activity"/>
    <property type="evidence" value="ECO:0007669"/>
    <property type="project" value="InterPro"/>
</dbReference>
<reference evidence="11" key="1">
    <citation type="submission" date="2021-05" db="EMBL/GenBank/DDBJ databases">
        <authorList>
            <person name="Alioto T."/>
            <person name="Alioto T."/>
            <person name="Gomez Garrido J."/>
        </authorList>
    </citation>
    <scope>NUCLEOTIDE SEQUENCE</scope>
</reference>
<keyword evidence="6" id="KW-0299">Galactose metabolism</keyword>
<dbReference type="InterPro" id="IPR005886">
    <property type="entry name" value="UDP_G4E"/>
</dbReference>
<dbReference type="Pfam" id="PF16363">
    <property type="entry name" value="GDP_Man_Dehyd"/>
    <property type="match status" value="1"/>
</dbReference>
<evidence type="ECO:0000256" key="9">
    <source>
        <dbReference type="SAM" id="MobiDB-lite"/>
    </source>
</evidence>
<accession>A0A8D8YRC8</accession>
<keyword evidence="7" id="KW-0413">Isomerase</keyword>
<dbReference type="NCBIfam" id="NF007956">
    <property type="entry name" value="PRK10675.1"/>
    <property type="match status" value="1"/>
</dbReference>
<feature type="compositionally biased region" description="Low complexity" evidence="9">
    <location>
        <begin position="347"/>
        <end position="370"/>
    </location>
</feature>
<dbReference type="InterPro" id="IPR036291">
    <property type="entry name" value="NAD(P)-bd_dom_sf"/>
</dbReference>
<keyword evidence="5" id="KW-0520">NAD</keyword>
<evidence type="ECO:0000256" key="5">
    <source>
        <dbReference type="ARBA" id="ARBA00023027"/>
    </source>
</evidence>
<evidence type="ECO:0000256" key="4">
    <source>
        <dbReference type="ARBA" id="ARBA00013175"/>
    </source>
</evidence>
<dbReference type="NCBIfam" id="TIGR01179">
    <property type="entry name" value="galE"/>
    <property type="match status" value="1"/>
</dbReference>
<dbReference type="GO" id="GO:0005829">
    <property type="term" value="C:cytosol"/>
    <property type="evidence" value="ECO:0007669"/>
    <property type="project" value="TreeGrafter"/>
</dbReference>
<dbReference type="Gene3D" id="3.40.50.720">
    <property type="entry name" value="NAD(P)-binding Rossmann-like Domain"/>
    <property type="match status" value="1"/>
</dbReference>
<dbReference type="EMBL" id="HBUF01390582">
    <property type="protein sequence ID" value="CAG6733700.1"/>
    <property type="molecule type" value="Transcribed_RNA"/>
</dbReference>
<keyword evidence="6" id="KW-0119">Carbohydrate metabolism</keyword>
<dbReference type="GO" id="GO:0033499">
    <property type="term" value="P:galactose catabolic process via UDP-galactose, Leloir pathway"/>
    <property type="evidence" value="ECO:0007669"/>
    <property type="project" value="TreeGrafter"/>
</dbReference>
<feature type="region of interest" description="Disordered" evidence="9">
    <location>
        <begin position="345"/>
        <end position="401"/>
    </location>
</feature>